<gene>
    <name evidence="5" type="ORF">AE0388_2394</name>
</gene>
<dbReference type="InterPro" id="IPR032808">
    <property type="entry name" value="DoxX"/>
</dbReference>
<dbReference type="STRING" id="1703.BLSMQ_1714"/>
<reference evidence="5 6" key="1">
    <citation type="submission" date="2014-11" db="EMBL/GenBank/DDBJ databases">
        <title>Draft Genome Sequence of Brevibacterium linens AE038-8.</title>
        <authorList>
            <person name="Maizel D."/>
            <person name="Utturkar S.M."/>
            <person name="Brown S.D."/>
            <person name="Ferrero M."/>
            <person name="Rosen B.P."/>
        </authorList>
    </citation>
    <scope>NUCLEOTIDE SEQUENCE [LARGE SCALE GENOMIC DNA]</scope>
    <source>
        <strain evidence="5 6">AE038-8</strain>
    </source>
</reference>
<keyword evidence="2" id="KW-0812">Transmembrane</keyword>
<keyword evidence="3" id="KW-1133">Transmembrane helix</keyword>
<comment type="caution">
    <text evidence="5">The sequence shown here is derived from an EMBL/GenBank/DDBJ whole genome shotgun (WGS) entry which is preliminary data.</text>
</comment>
<protein>
    <submittedName>
        <fullName evidence="5">DoxX family protein</fullName>
    </submittedName>
</protein>
<evidence type="ECO:0000256" key="3">
    <source>
        <dbReference type="ARBA" id="ARBA00022989"/>
    </source>
</evidence>
<evidence type="ECO:0000256" key="4">
    <source>
        <dbReference type="ARBA" id="ARBA00023136"/>
    </source>
</evidence>
<dbReference type="PATRIC" id="fig|1703.6.peg.2292"/>
<dbReference type="Proteomes" id="UP000031488">
    <property type="component" value="Unassembled WGS sequence"/>
</dbReference>
<comment type="subcellular location">
    <subcellularLocation>
        <location evidence="1">Membrane</location>
        <topology evidence="1">Multi-pass membrane protein</topology>
    </subcellularLocation>
</comment>
<sequence>MSPIRLIARPMLAAGYILNGVDRLRKPEPAAASVGPLLNQARKQVDFPVDAVTLARATGVAQVAAGSMLAIGRFPRFSASILVGTYLLDTVGERLSADKTTSKEEKKARNERTLLRTSMLGGALLAAVDTAGRPGLWWRTQHAAEDLWSSVEDTSKQALSALGVD</sequence>
<evidence type="ECO:0000313" key="6">
    <source>
        <dbReference type="Proteomes" id="UP000031488"/>
    </source>
</evidence>
<dbReference type="RefSeq" id="WP_039210638.1">
    <property type="nucleotide sequence ID" value="NZ_JTJZ01000020.1"/>
</dbReference>
<name>A0A0B8ZZU5_BRELN</name>
<organism evidence="5 6">
    <name type="scientific">Brevibacterium linens</name>
    <dbReference type="NCBI Taxonomy" id="1703"/>
    <lineage>
        <taxon>Bacteria</taxon>
        <taxon>Bacillati</taxon>
        <taxon>Actinomycetota</taxon>
        <taxon>Actinomycetes</taxon>
        <taxon>Micrococcales</taxon>
        <taxon>Brevibacteriaceae</taxon>
        <taxon>Brevibacterium</taxon>
    </lineage>
</organism>
<dbReference type="AlphaFoldDB" id="A0A0B8ZZU5"/>
<dbReference type="EMBL" id="JTJZ01000020">
    <property type="protein sequence ID" value="KHS51844.1"/>
    <property type="molecule type" value="Genomic_DNA"/>
</dbReference>
<evidence type="ECO:0000313" key="5">
    <source>
        <dbReference type="EMBL" id="KHS51844.1"/>
    </source>
</evidence>
<accession>A0A0B8ZZU5</accession>
<proteinExistence type="predicted"/>
<dbReference type="GO" id="GO:0016020">
    <property type="term" value="C:membrane"/>
    <property type="evidence" value="ECO:0007669"/>
    <property type="project" value="UniProtKB-SubCell"/>
</dbReference>
<dbReference type="OrthoDB" id="329282at2"/>
<keyword evidence="6" id="KW-1185">Reference proteome</keyword>
<keyword evidence="4" id="KW-0472">Membrane</keyword>
<evidence type="ECO:0000256" key="2">
    <source>
        <dbReference type="ARBA" id="ARBA00022692"/>
    </source>
</evidence>
<dbReference type="Pfam" id="PF07681">
    <property type="entry name" value="DoxX"/>
    <property type="match status" value="1"/>
</dbReference>
<evidence type="ECO:0000256" key="1">
    <source>
        <dbReference type="ARBA" id="ARBA00004141"/>
    </source>
</evidence>